<dbReference type="Gramene" id="Pp3c9_23170V3.2">
    <property type="protein sequence ID" value="Pp3c9_23170V3.2"/>
    <property type="gene ID" value="Pp3c9_23170"/>
</dbReference>
<proteinExistence type="predicted"/>
<dbReference type="EMBL" id="ABEU02000009">
    <property type="status" value="NOT_ANNOTATED_CDS"/>
    <property type="molecule type" value="Genomic_DNA"/>
</dbReference>
<dbReference type="InterPro" id="IPR038909">
    <property type="entry name" value="Effector_transcript"/>
</dbReference>
<dbReference type="Proteomes" id="UP000006727">
    <property type="component" value="Chromosome 9"/>
</dbReference>
<dbReference type="GeneID" id="112286897"/>
<feature type="compositionally biased region" description="Polar residues" evidence="1">
    <location>
        <begin position="132"/>
        <end position="158"/>
    </location>
</feature>
<gene>
    <name evidence="2" type="primary">LOC112286897</name>
</gene>
<dbReference type="Pfam" id="PF19239">
    <property type="entry name" value="GIY_YIG_domain"/>
    <property type="match status" value="2"/>
</dbReference>
<accession>A0A7I4EK05</accession>
<evidence type="ECO:0000256" key="1">
    <source>
        <dbReference type="SAM" id="MobiDB-lite"/>
    </source>
</evidence>
<dbReference type="GO" id="GO:0006355">
    <property type="term" value="P:regulation of DNA-templated transcription"/>
    <property type="evidence" value="ECO:0007669"/>
    <property type="project" value="InterPro"/>
</dbReference>
<evidence type="ECO:0000313" key="2">
    <source>
        <dbReference type="EnsemblPlants" id="Pp3c9_23170V3.2"/>
    </source>
</evidence>
<feature type="region of interest" description="Disordered" evidence="1">
    <location>
        <begin position="189"/>
        <end position="224"/>
    </location>
</feature>
<dbReference type="EnsemblPlants" id="Pp3c9_23170V3.2">
    <property type="protein sequence ID" value="Pp3c9_23170V3.2"/>
    <property type="gene ID" value="Pp3c9_23170"/>
</dbReference>
<reference evidence="2" key="3">
    <citation type="submission" date="2020-12" db="UniProtKB">
        <authorList>
            <consortium name="EnsemblPlants"/>
        </authorList>
    </citation>
    <scope>IDENTIFICATION</scope>
</reference>
<reference evidence="2 3" key="1">
    <citation type="journal article" date="2008" name="Science">
        <title>The Physcomitrella genome reveals evolutionary insights into the conquest of land by plants.</title>
        <authorList>
            <person name="Rensing S."/>
            <person name="Lang D."/>
            <person name="Zimmer A."/>
            <person name="Terry A."/>
            <person name="Salamov A."/>
            <person name="Shapiro H."/>
            <person name="Nishiyama T."/>
            <person name="Perroud P.-F."/>
            <person name="Lindquist E."/>
            <person name="Kamisugi Y."/>
            <person name="Tanahashi T."/>
            <person name="Sakakibara K."/>
            <person name="Fujita T."/>
            <person name="Oishi K."/>
            <person name="Shin-I T."/>
            <person name="Kuroki Y."/>
            <person name="Toyoda A."/>
            <person name="Suzuki Y."/>
            <person name="Hashimoto A."/>
            <person name="Yamaguchi K."/>
            <person name="Sugano A."/>
            <person name="Kohara Y."/>
            <person name="Fujiyama A."/>
            <person name="Anterola A."/>
            <person name="Aoki S."/>
            <person name="Ashton N."/>
            <person name="Barbazuk W.B."/>
            <person name="Barker E."/>
            <person name="Bennetzen J."/>
            <person name="Bezanilla M."/>
            <person name="Blankenship R."/>
            <person name="Cho S.H."/>
            <person name="Dutcher S."/>
            <person name="Estelle M."/>
            <person name="Fawcett J.A."/>
            <person name="Gundlach H."/>
            <person name="Hanada K."/>
            <person name="Heyl A."/>
            <person name="Hicks K.A."/>
            <person name="Hugh J."/>
            <person name="Lohr M."/>
            <person name="Mayer K."/>
            <person name="Melkozernov A."/>
            <person name="Murata T."/>
            <person name="Nelson D."/>
            <person name="Pils B."/>
            <person name="Prigge M."/>
            <person name="Reiss B."/>
            <person name="Renner T."/>
            <person name="Rombauts S."/>
            <person name="Rushton P."/>
            <person name="Sanderfoot A."/>
            <person name="Schween G."/>
            <person name="Shiu S.-H."/>
            <person name="Stueber K."/>
            <person name="Theodoulou F.L."/>
            <person name="Tu H."/>
            <person name="Van de Peer Y."/>
            <person name="Verrier P.J."/>
            <person name="Waters E."/>
            <person name="Wood A."/>
            <person name="Yang L."/>
            <person name="Cove D."/>
            <person name="Cuming A."/>
            <person name="Hasebe M."/>
            <person name="Lucas S."/>
            <person name="Mishler D.B."/>
            <person name="Reski R."/>
            <person name="Grigoriev I."/>
            <person name="Quatrano R.S."/>
            <person name="Boore J.L."/>
        </authorList>
    </citation>
    <scope>NUCLEOTIDE SEQUENCE [LARGE SCALE GENOMIC DNA]</scope>
    <source>
        <strain evidence="2 3">cv. Gransden 2004</strain>
    </source>
</reference>
<dbReference type="InParanoid" id="A0A7I4EK05"/>
<feature type="region of interest" description="Disordered" evidence="1">
    <location>
        <begin position="130"/>
        <end position="174"/>
    </location>
</feature>
<evidence type="ECO:0000313" key="3">
    <source>
        <dbReference type="Proteomes" id="UP000006727"/>
    </source>
</evidence>
<dbReference type="KEGG" id="ppp:112286897"/>
<dbReference type="PANTHER" id="PTHR35133:SF1">
    <property type="entry name" value="PROTEIN EFFECTOR OF TRANSCRIPTION 2-RELATED"/>
    <property type="match status" value="1"/>
</dbReference>
<dbReference type="RefSeq" id="XP_024385048.1">
    <property type="nucleotide sequence ID" value="XM_024529280.2"/>
</dbReference>
<sequence length="601" mass="66859">MNGLRKSSGRVGHASGMALRWRREDFDSVKHDKYFSEWKVLVAPSDWKEQAAGRNGGDRFRYRNLPSPHAGAGIYELGITLPAWKTEDLLTETGSLKSEDIIVVYVGHADHIRNRLQRYGQAGAHLEGLRSPNFSNFSTPSQSPNLSTPSRSSKTNSAHGDDRHTSNDEEPIMSKLKYRVDGDRYSSISISRKSTTEKQLSTPNRHIPVGGSVSPAHSSGRGSPRGPRLFSEVFALGCSIAYRWSSTTTIELAEFVVSELADAFDYAWNRGRNSEVRSQDIIEKIVLGKRRHSTSCCSINSSRWARLIFKRKLVGIKILGAYKPAEGRTRRRPGQRGAGRGPFLLLIKSPHLMILGGKSVKHCEFTKIIIPVDRCGVMLENGLVCNALPQMGRKRCLVHMDVNRSRQLKSSQAQDFRSGSSGSDNHSADSYNMNSHSTPRRSAPAAPSSPCFPSLTTRKSPKIPEETRKRGSVSFNTWLCKSEILRVKSFEWLVAMEEIKGRGNDNCSTSPILKPDVQSSETNSNEQIAVRVSRASLNLAPVVETVPEQDPEFVLYAPEVDCGMPCRVVPQRSNTRWPPAPMLDSYATTYNPPQFPRISFT</sequence>
<organism evidence="2 3">
    <name type="scientific">Physcomitrium patens</name>
    <name type="common">Spreading-leaved earth moss</name>
    <name type="synonym">Physcomitrella patens</name>
    <dbReference type="NCBI Taxonomy" id="3218"/>
    <lineage>
        <taxon>Eukaryota</taxon>
        <taxon>Viridiplantae</taxon>
        <taxon>Streptophyta</taxon>
        <taxon>Embryophyta</taxon>
        <taxon>Bryophyta</taxon>
        <taxon>Bryophytina</taxon>
        <taxon>Bryopsida</taxon>
        <taxon>Funariidae</taxon>
        <taxon>Funariales</taxon>
        <taxon>Funariaceae</taxon>
        <taxon>Physcomitrium</taxon>
    </lineage>
</organism>
<dbReference type="GO" id="GO:0003677">
    <property type="term" value="F:DNA binding"/>
    <property type="evidence" value="ECO:0007669"/>
    <property type="project" value="InterPro"/>
</dbReference>
<dbReference type="PANTHER" id="PTHR35133">
    <property type="entry name" value="PROTEIN EFFECTOR OF TRANSCRIPTION 2-RELATED"/>
    <property type="match status" value="1"/>
</dbReference>
<keyword evidence="3" id="KW-1185">Reference proteome</keyword>
<dbReference type="OrthoDB" id="1922121at2759"/>
<dbReference type="FunCoup" id="A0A7I4EK05">
    <property type="interactions" value="414"/>
</dbReference>
<name>A0A7I4EK05_PHYPA</name>
<dbReference type="AlphaFoldDB" id="A0A7I4EK05"/>
<feature type="compositionally biased region" description="Polar residues" evidence="1">
    <location>
        <begin position="408"/>
        <end position="437"/>
    </location>
</feature>
<feature type="compositionally biased region" description="Polar residues" evidence="1">
    <location>
        <begin position="189"/>
        <end position="204"/>
    </location>
</feature>
<protein>
    <submittedName>
        <fullName evidence="2">Uncharacterized protein</fullName>
    </submittedName>
</protein>
<feature type="region of interest" description="Disordered" evidence="1">
    <location>
        <begin position="408"/>
        <end position="468"/>
    </location>
</feature>
<reference evidence="2 3" key="2">
    <citation type="journal article" date="2018" name="Plant J.">
        <title>The Physcomitrella patens chromosome-scale assembly reveals moss genome structure and evolution.</title>
        <authorList>
            <person name="Lang D."/>
            <person name="Ullrich K.K."/>
            <person name="Murat F."/>
            <person name="Fuchs J."/>
            <person name="Jenkins J."/>
            <person name="Haas F.B."/>
            <person name="Piednoel M."/>
            <person name="Gundlach H."/>
            <person name="Van Bel M."/>
            <person name="Meyberg R."/>
            <person name="Vives C."/>
            <person name="Morata J."/>
            <person name="Symeonidi A."/>
            <person name="Hiss M."/>
            <person name="Muchero W."/>
            <person name="Kamisugi Y."/>
            <person name="Saleh O."/>
            <person name="Blanc G."/>
            <person name="Decker E.L."/>
            <person name="van Gessel N."/>
            <person name="Grimwood J."/>
            <person name="Hayes R.D."/>
            <person name="Graham S.W."/>
            <person name="Gunter L.E."/>
            <person name="McDaniel S.F."/>
            <person name="Hoernstein S.N.W."/>
            <person name="Larsson A."/>
            <person name="Li F.W."/>
            <person name="Perroud P.F."/>
            <person name="Phillips J."/>
            <person name="Ranjan P."/>
            <person name="Rokshar D.S."/>
            <person name="Rothfels C.J."/>
            <person name="Schneider L."/>
            <person name="Shu S."/>
            <person name="Stevenson D.W."/>
            <person name="Thummler F."/>
            <person name="Tillich M."/>
            <person name="Villarreal Aguilar J.C."/>
            <person name="Widiez T."/>
            <person name="Wong G.K."/>
            <person name="Wymore A."/>
            <person name="Zhang Y."/>
            <person name="Zimmer A.D."/>
            <person name="Quatrano R.S."/>
            <person name="Mayer K.F.X."/>
            <person name="Goodstein D."/>
            <person name="Casacuberta J.M."/>
            <person name="Vandepoele K."/>
            <person name="Reski R."/>
            <person name="Cuming A.C."/>
            <person name="Tuskan G.A."/>
            <person name="Maumus F."/>
            <person name="Salse J."/>
            <person name="Schmutz J."/>
            <person name="Rensing S.A."/>
        </authorList>
    </citation>
    <scope>NUCLEOTIDE SEQUENCE [LARGE SCALE GENOMIC DNA]</scope>
    <source>
        <strain evidence="2 3">cv. Gransden 2004</strain>
    </source>
</reference>